<evidence type="ECO:0000313" key="2">
    <source>
        <dbReference type="Ensembl" id="ENSMICP00000051147.1"/>
    </source>
</evidence>
<reference evidence="2" key="2">
    <citation type="submission" date="2025-08" db="UniProtKB">
        <authorList>
            <consortium name="Ensembl"/>
        </authorList>
    </citation>
    <scope>IDENTIFICATION</scope>
</reference>
<evidence type="ECO:0000256" key="1">
    <source>
        <dbReference type="SAM" id="MobiDB-lite"/>
    </source>
</evidence>
<reference evidence="2" key="1">
    <citation type="submission" date="2016-12" db="EMBL/GenBank/DDBJ databases">
        <title>Mouse lemur reference genome and diversity panel.</title>
        <authorList>
            <person name="Harris R."/>
            <person name="Larsen P."/>
            <person name="Liu Y."/>
            <person name="Hughes D.S."/>
            <person name="Murali S."/>
            <person name="Raveendran M."/>
            <person name="Korchina V."/>
            <person name="Wang M."/>
            <person name="Jhangiani S."/>
            <person name="Bandaranaike D."/>
            <person name="Bellair M."/>
            <person name="Blankenburg K."/>
            <person name="Chao H."/>
            <person name="Dahdouli M."/>
            <person name="Dinh H."/>
            <person name="Doddapaneni H."/>
            <person name="English A."/>
            <person name="Firestine M."/>
            <person name="Gnanaolivu R."/>
            <person name="Gross S."/>
            <person name="Hernandez B."/>
            <person name="Javaid M."/>
            <person name="Jayaseelan J."/>
            <person name="Jones J."/>
            <person name="Khan Z."/>
            <person name="Kovar C."/>
            <person name="Kurapati P."/>
            <person name="Le B."/>
            <person name="Lee S."/>
            <person name="Li M."/>
            <person name="Mathew T."/>
            <person name="Narasimhan A."/>
            <person name="Ngo D."/>
            <person name="Nguyen L."/>
            <person name="Okwuonu G."/>
            <person name="Ongeri F."/>
            <person name="Osuji N."/>
            <person name="Pu L.-L."/>
            <person name="Puazo M."/>
            <person name="Quiroz J."/>
            <person name="Raj R."/>
            <person name="Rajbhandari K."/>
            <person name="Reid J.G."/>
            <person name="Santibanez J."/>
            <person name="Sexton D."/>
            <person name="Skinner E."/>
            <person name="Vee V."/>
            <person name="Weissenberger G."/>
            <person name="Wu Y."/>
            <person name="Xin Y."/>
            <person name="Han Y."/>
            <person name="Campbell C."/>
            <person name="Brown A."/>
            <person name="Sullivan B."/>
            <person name="Shelton J."/>
            <person name="Brown S."/>
            <person name="Dudchenko O."/>
            <person name="Machol I."/>
            <person name="Durand N."/>
            <person name="Shamim M."/>
            <person name="Lieberman A."/>
            <person name="Muzny D.M."/>
            <person name="Richards S."/>
            <person name="Yoder A."/>
            <person name="Worley K.C."/>
            <person name="Rogers J."/>
            <person name="Gibbs R.A."/>
        </authorList>
    </citation>
    <scope>NUCLEOTIDE SEQUENCE [LARGE SCALE GENOMIC DNA]</scope>
</reference>
<dbReference type="AlphaFoldDB" id="A0A8C6ELF2"/>
<dbReference type="EMBL" id="ABDC03000710">
    <property type="status" value="NOT_ANNOTATED_CDS"/>
    <property type="molecule type" value="Genomic_DNA"/>
</dbReference>
<sequence length="95" mass="10006">MSPASVSTRLAHRHRRPPALRLGPSQAPPLSGPLAPSRFPRQDPSPRGSASQGAQRLQGCPVECCLDTAPAPRGSARPRPVWAPEVLWGGGGRES</sequence>
<protein>
    <submittedName>
        <fullName evidence="2">Uncharacterized protein</fullName>
    </submittedName>
</protein>
<evidence type="ECO:0000313" key="3">
    <source>
        <dbReference type="Proteomes" id="UP000694394"/>
    </source>
</evidence>
<feature type="region of interest" description="Disordered" evidence="1">
    <location>
        <begin position="1"/>
        <end position="95"/>
    </location>
</feature>
<dbReference type="Proteomes" id="UP000694394">
    <property type="component" value="Chromosome 1"/>
</dbReference>
<accession>A0A8C6ELF2</accession>
<organism evidence="2 3">
    <name type="scientific">Microcebus murinus</name>
    <name type="common">Gray mouse lemur</name>
    <name type="synonym">Lemur murinus</name>
    <dbReference type="NCBI Taxonomy" id="30608"/>
    <lineage>
        <taxon>Eukaryota</taxon>
        <taxon>Metazoa</taxon>
        <taxon>Chordata</taxon>
        <taxon>Craniata</taxon>
        <taxon>Vertebrata</taxon>
        <taxon>Euteleostomi</taxon>
        <taxon>Mammalia</taxon>
        <taxon>Eutheria</taxon>
        <taxon>Euarchontoglires</taxon>
        <taxon>Primates</taxon>
        <taxon>Strepsirrhini</taxon>
        <taxon>Lemuriformes</taxon>
        <taxon>Cheirogaleidae</taxon>
        <taxon>Microcebus</taxon>
    </lineage>
</organism>
<keyword evidence="3" id="KW-1185">Reference proteome</keyword>
<dbReference type="Ensembl" id="ENSMICT00000073190.1">
    <property type="protein sequence ID" value="ENSMICP00000051147.1"/>
    <property type="gene ID" value="ENSMICG00000049365.1"/>
</dbReference>
<reference evidence="2" key="3">
    <citation type="submission" date="2025-09" db="UniProtKB">
        <authorList>
            <consortium name="Ensembl"/>
        </authorList>
    </citation>
    <scope>IDENTIFICATION</scope>
</reference>
<name>A0A8C6ELF2_MICMU</name>
<feature type="compositionally biased region" description="Low complexity" evidence="1">
    <location>
        <begin position="69"/>
        <end position="80"/>
    </location>
</feature>
<proteinExistence type="predicted"/>